<dbReference type="Proteomes" id="UP000677305">
    <property type="component" value="Chromosome"/>
</dbReference>
<proteinExistence type="predicted"/>
<name>A0A8J8MCY7_9FIRM</name>
<dbReference type="RefSeq" id="WP_212690739.1">
    <property type="nucleotide sequence ID" value="NZ_CP058561.1"/>
</dbReference>
<organism evidence="1 2">
    <name type="scientific">Vallitalea guaymasensis</name>
    <dbReference type="NCBI Taxonomy" id="1185412"/>
    <lineage>
        <taxon>Bacteria</taxon>
        <taxon>Bacillati</taxon>
        <taxon>Bacillota</taxon>
        <taxon>Clostridia</taxon>
        <taxon>Lachnospirales</taxon>
        <taxon>Vallitaleaceae</taxon>
        <taxon>Vallitalea</taxon>
    </lineage>
</organism>
<dbReference type="KEGG" id="vgu:HYG85_17385"/>
<evidence type="ECO:0000313" key="2">
    <source>
        <dbReference type="Proteomes" id="UP000677305"/>
    </source>
</evidence>
<evidence type="ECO:0000313" key="1">
    <source>
        <dbReference type="EMBL" id="QUH30588.1"/>
    </source>
</evidence>
<accession>A0A8J8MCY7</accession>
<gene>
    <name evidence="1" type="ORF">HYG85_17385</name>
</gene>
<dbReference type="EMBL" id="CP058561">
    <property type="protein sequence ID" value="QUH30588.1"/>
    <property type="molecule type" value="Genomic_DNA"/>
</dbReference>
<keyword evidence="2" id="KW-1185">Reference proteome</keyword>
<protein>
    <submittedName>
        <fullName evidence="1">Uncharacterized protein</fullName>
    </submittedName>
</protein>
<dbReference type="AlphaFoldDB" id="A0A8J8MCY7"/>
<reference evidence="1 2" key="1">
    <citation type="submission" date="2020-07" db="EMBL/GenBank/DDBJ databases">
        <title>Vallitalea guaymasensis genome.</title>
        <authorList>
            <person name="Postec A."/>
        </authorList>
    </citation>
    <scope>NUCLEOTIDE SEQUENCE [LARGE SCALE GENOMIC DNA]</scope>
    <source>
        <strain evidence="1 2">Ra1766G1</strain>
    </source>
</reference>
<sequence length="128" mass="14500">MFITTRDYSDFSIDLYLGENKNRTEGFITNIVSLSKTESIVKGIVVGDSMDKVLTTFFSEDNEPISDDYYGDIKILYGDEDLYNKCAYIIYKDDTPSIIKYVGETVVLIFTIDSDNNVSKIEVIETAV</sequence>